<dbReference type="EMBL" id="BSXS01005109">
    <property type="protein sequence ID" value="GME83930.1"/>
    <property type="molecule type" value="Genomic_DNA"/>
</dbReference>
<gene>
    <name evidence="1" type="ORF">Amon02_000650900</name>
</gene>
<protein>
    <submittedName>
        <fullName evidence="1">Unnamed protein product</fullName>
    </submittedName>
</protein>
<reference evidence="1" key="1">
    <citation type="submission" date="2023-04" db="EMBL/GenBank/DDBJ databases">
        <title>Ambrosiozyma monospora NBRC 10751.</title>
        <authorList>
            <person name="Ichikawa N."/>
            <person name="Sato H."/>
            <person name="Tonouchi N."/>
        </authorList>
    </citation>
    <scope>NUCLEOTIDE SEQUENCE</scope>
    <source>
        <strain evidence="1">NBRC 10751</strain>
    </source>
</reference>
<sequence>MKKVTNTHHELVQVQKEKDCHLNDSHGIPLDYSKVKHVQTQQKDLIDFEVLPVETQMLISQFLDPSERERFTLITDQDSATNDNNGTTSTNDSTERKQRKRKYPLVDNDRARKRRARQNREREKAEGLFHLFEDRSAESTASTSTTVVPSVESSSRTKTATRRMTNPFIDDGDQASSIQLGSNHDDDGDDGAHIGDVENGTANGVDNANVNGTSNGTPNEASSYTTTVTSTQTSPGFGVKRRKKFRAVRAPPLAAFKLHRASFANYNDDCWTSASEQLFQFLKKPNNKPVSMRHQHHHMYPTSDLMIEVCCTETYRRDRNSCPSATLKFRLAPRRAHLIFSNLIHDNALLAIDGQSVINLKSLSS</sequence>
<comment type="caution">
    <text evidence="1">The sequence shown here is derived from an EMBL/GenBank/DDBJ whole genome shotgun (WGS) entry which is preliminary data.</text>
</comment>
<evidence type="ECO:0000313" key="2">
    <source>
        <dbReference type="Proteomes" id="UP001165064"/>
    </source>
</evidence>
<organism evidence="1 2">
    <name type="scientific">Ambrosiozyma monospora</name>
    <name type="common">Yeast</name>
    <name type="synonym">Endomycopsis monosporus</name>
    <dbReference type="NCBI Taxonomy" id="43982"/>
    <lineage>
        <taxon>Eukaryota</taxon>
        <taxon>Fungi</taxon>
        <taxon>Dikarya</taxon>
        <taxon>Ascomycota</taxon>
        <taxon>Saccharomycotina</taxon>
        <taxon>Pichiomycetes</taxon>
        <taxon>Pichiales</taxon>
        <taxon>Pichiaceae</taxon>
        <taxon>Ambrosiozyma</taxon>
    </lineage>
</organism>
<dbReference type="Proteomes" id="UP001165064">
    <property type="component" value="Unassembled WGS sequence"/>
</dbReference>
<evidence type="ECO:0000313" key="1">
    <source>
        <dbReference type="EMBL" id="GME83930.1"/>
    </source>
</evidence>
<accession>A0ACB5T9L3</accession>
<keyword evidence="2" id="KW-1185">Reference proteome</keyword>
<name>A0ACB5T9L3_AMBMO</name>
<proteinExistence type="predicted"/>